<gene>
    <name evidence="1" type="ORF">ACEU0G_002201</name>
</gene>
<accession>A0ABW7CU16</accession>
<keyword evidence="2" id="KW-1185">Reference proteome</keyword>
<dbReference type="EMBL" id="JBHGCJ010000002">
    <property type="protein sequence ID" value="MFG6108264.1"/>
    <property type="molecule type" value="Genomic_DNA"/>
</dbReference>
<reference evidence="1 2" key="1">
    <citation type="submission" date="2024-09" db="EMBL/GenBank/DDBJ databases">
        <authorList>
            <consortium name="All-Russian atlas of soil microorganisms"/>
            <consortium name="as a basis for the search for new antimicrobial producers and enzymes with unique properties"/>
            <person name="Sokolova E.A."/>
            <person name="Voronina E.N."/>
        </authorList>
    </citation>
    <scope>NUCLEOTIDE SEQUENCE [LARGE SCALE GENOMIC DNA]</scope>
    <source>
        <strain evidence="1 2">AF-22b-331.1</strain>
    </source>
</reference>
<sequence>MCGLTAVVDPDRARAIIALNDVGDAAYDEDASFIGQLHEQAIWSWDAFVPLEEAIASMQGHRSDTALQASLFRMFSHIMLLVQCHFDPLDLSRIALTDEQVRAARDRVQDAFAGWFLP</sequence>
<comment type="caution">
    <text evidence="1">The sequence shown here is derived from an EMBL/GenBank/DDBJ whole genome shotgun (WGS) entry which is preliminary data.</text>
</comment>
<evidence type="ECO:0000313" key="1">
    <source>
        <dbReference type="EMBL" id="MFG6108264.1"/>
    </source>
</evidence>
<evidence type="ECO:0000313" key="2">
    <source>
        <dbReference type="Proteomes" id="UP001605261"/>
    </source>
</evidence>
<proteinExistence type="predicted"/>
<dbReference type="Proteomes" id="UP001605261">
    <property type="component" value="Unassembled WGS sequence"/>
</dbReference>
<protein>
    <submittedName>
        <fullName evidence="1">Uncharacterized protein</fullName>
    </submittedName>
</protein>
<name>A0ABW7CU16_9GAMM</name>
<organism evidence="1 2">
    <name type="scientific">Stenotrophomonas nematodicola</name>
    <dbReference type="NCBI Taxonomy" id="2656746"/>
    <lineage>
        <taxon>Bacteria</taxon>
        <taxon>Pseudomonadati</taxon>
        <taxon>Pseudomonadota</taxon>
        <taxon>Gammaproteobacteria</taxon>
        <taxon>Lysobacterales</taxon>
        <taxon>Lysobacteraceae</taxon>
        <taxon>Stenotrophomonas</taxon>
    </lineage>
</organism>
<dbReference type="RefSeq" id="WP_394161380.1">
    <property type="nucleotide sequence ID" value="NZ_JBHGCJ010000002.1"/>
</dbReference>